<dbReference type="InterPro" id="IPR013766">
    <property type="entry name" value="Thioredoxin_domain"/>
</dbReference>
<keyword evidence="2 3" id="KW-0186">Copper</keyword>
<organism evidence="7">
    <name type="scientific">Cyanoptyche gloeocystis</name>
    <dbReference type="NCBI Taxonomy" id="77922"/>
    <lineage>
        <taxon>Eukaryota</taxon>
        <taxon>Glaucocystophyceae</taxon>
        <taxon>Glaucocystophyceae incertae sedis</taxon>
        <taxon>Cyanoptyche</taxon>
    </lineage>
</organism>
<accession>A0A7S2JNS5</accession>
<dbReference type="GO" id="GO:0033617">
    <property type="term" value="P:mitochondrial respiratory chain complex IV assembly"/>
    <property type="evidence" value="ECO:0007669"/>
    <property type="project" value="TreeGrafter"/>
</dbReference>
<proteinExistence type="inferred from homology"/>
<dbReference type="PANTHER" id="PTHR12151">
    <property type="entry name" value="ELECTRON TRANSPORT PROTIN SCO1/SENC FAMILY MEMBER"/>
    <property type="match status" value="1"/>
</dbReference>
<gene>
    <name evidence="7" type="ORF">CGLO1086_LOCUS838</name>
</gene>
<evidence type="ECO:0000256" key="1">
    <source>
        <dbReference type="ARBA" id="ARBA00010996"/>
    </source>
</evidence>
<dbReference type="Pfam" id="PF02630">
    <property type="entry name" value="SCO1-SenC"/>
    <property type="match status" value="1"/>
</dbReference>
<dbReference type="Gene3D" id="3.40.30.10">
    <property type="entry name" value="Glutaredoxin"/>
    <property type="match status" value="1"/>
</dbReference>
<sequence>MSCGLFRLGQRSLPVLSTTLLRRSYPSETFCSKGVRHLTTKSSLNRISGRKLSGLSIRPYSTEATDRDEKSLANRLGLISVAIFVAVGAGVLGYYDYVQQKRKAEESRIKSVGKTLLGGPFELVDHTGATVTDESYRGKWLLMYFGFTFCPDICPDELEKMAEAINMLDKNRSVGPVVQPVFISIDPARDTVSKVASYVQEFHPRMIGLTGSEEQVAKAAAAYRVYFSRAEGQGEEYLIDHSIIMYLVDPSGKFVDYFGKNYTAQQLADAVAERVRSYDIEHDSALVHLKKRIASLLP</sequence>
<evidence type="ECO:0000256" key="5">
    <source>
        <dbReference type="SAM" id="Phobius"/>
    </source>
</evidence>
<keyword evidence="4" id="KW-1015">Disulfide bond</keyword>
<evidence type="ECO:0000256" key="4">
    <source>
        <dbReference type="PIRSR" id="PIRSR603782-2"/>
    </source>
</evidence>
<dbReference type="GO" id="GO:0005739">
    <property type="term" value="C:mitochondrion"/>
    <property type="evidence" value="ECO:0007669"/>
    <property type="project" value="GOC"/>
</dbReference>
<feature type="binding site" evidence="3">
    <location>
        <position position="241"/>
    </location>
    <ligand>
        <name>Cu cation</name>
        <dbReference type="ChEBI" id="CHEBI:23378"/>
    </ligand>
</feature>
<dbReference type="SUPFAM" id="SSF52833">
    <property type="entry name" value="Thioredoxin-like"/>
    <property type="match status" value="1"/>
</dbReference>
<evidence type="ECO:0000256" key="3">
    <source>
        <dbReference type="PIRSR" id="PIRSR603782-1"/>
    </source>
</evidence>
<keyword evidence="5" id="KW-0812">Transmembrane</keyword>
<dbReference type="GO" id="GO:0046872">
    <property type="term" value="F:metal ion binding"/>
    <property type="evidence" value="ECO:0007669"/>
    <property type="project" value="UniProtKB-KW"/>
</dbReference>
<evidence type="ECO:0000259" key="6">
    <source>
        <dbReference type="PROSITE" id="PS51352"/>
    </source>
</evidence>
<keyword evidence="3" id="KW-0479">Metal-binding</keyword>
<dbReference type="InterPro" id="IPR003782">
    <property type="entry name" value="SCO1/SenC"/>
</dbReference>
<keyword evidence="5" id="KW-0472">Membrane</keyword>
<dbReference type="PROSITE" id="PS51352">
    <property type="entry name" value="THIOREDOXIN_2"/>
    <property type="match status" value="1"/>
</dbReference>
<dbReference type="FunFam" id="3.40.30.10:FF:000013">
    <property type="entry name" value="Blast:Protein SCO1 homolog, mitochondrial"/>
    <property type="match status" value="1"/>
</dbReference>
<feature type="domain" description="Thioredoxin" evidence="6">
    <location>
        <begin position="112"/>
        <end position="276"/>
    </location>
</feature>
<protein>
    <recommendedName>
        <fullName evidence="6">Thioredoxin domain-containing protein</fullName>
    </recommendedName>
</protein>
<comment type="similarity">
    <text evidence="1">Belongs to the SCO1/2 family.</text>
</comment>
<dbReference type="AlphaFoldDB" id="A0A7S2JNS5"/>
<evidence type="ECO:0000256" key="2">
    <source>
        <dbReference type="ARBA" id="ARBA00023008"/>
    </source>
</evidence>
<name>A0A7S2JNS5_9EUKA</name>
<keyword evidence="5" id="KW-1133">Transmembrane helix</keyword>
<dbReference type="PANTHER" id="PTHR12151:SF5">
    <property type="entry name" value="AT19154P"/>
    <property type="match status" value="1"/>
</dbReference>
<dbReference type="EMBL" id="HBGX01001914">
    <property type="protein sequence ID" value="CAD9552460.1"/>
    <property type="molecule type" value="Transcribed_RNA"/>
</dbReference>
<evidence type="ECO:0000313" key="7">
    <source>
        <dbReference type="EMBL" id="CAD9552460.1"/>
    </source>
</evidence>
<dbReference type="CDD" id="cd02968">
    <property type="entry name" value="SCO"/>
    <property type="match status" value="1"/>
</dbReference>
<feature type="disulfide bond" description="Redox-active" evidence="4">
    <location>
        <begin position="150"/>
        <end position="154"/>
    </location>
</feature>
<feature type="transmembrane region" description="Helical" evidence="5">
    <location>
        <begin position="76"/>
        <end position="95"/>
    </location>
</feature>
<feature type="binding site" evidence="3">
    <location>
        <position position="154"/>
    </location>
    <ligand>
        <name>Cu cation</name>
        <dbReference type="ChEBI" id="CHEBI:23378"/>
    </ligand>
</feature>
<reference evidence="7" key="1">
    <citation type="submission" date="2021-01" db="EMBL/GenBank/DDBJ databases">
        <authorList>
            <person name="Corre E."/>
            <person name="Pelletier E."/>
            <person name="Niang G."/>
            <person name="Scheremetjew M."/>
            <person name="Finn R."/>
            <person name="Kale V."/>
            <person name="Holt S."/>
            <person name="Cochrane G."/>
            <person name="Meng A."/>
            <person name="Brown T."/>
            <person name="Cohen L."/>
        </authorList>
    </citation>
    <scope>NUCLEOTIDE SEQUENCE</scope>
    <source>
        <strain evidence="7">SAG4.97</strain>
    </source>
</reference>
<feature type="binding site" evidence="3">
    <location>
        <position position="150"/>
    </location>
    <ligand>
        <name>Cu cation</name>
        <dbReference type="ChEBI" id="CHEBI:23378"/>
    </ligand>
</feature>
<dbReference type="InterPro" id="IPR036249">
    <property type="entry name" value="Thioredoxin-like_sf"/>
</dbReference>